<dbReference type="InterPro" id="IPR001128">
    <property type="entry name" value="Cyt_P450"/>
</dbReference>
<evidence type="ECO:0000256" key="4">
    <source>
        <dbReference type="ARBA" id="ARBA00023002"/>
    </source>
</evidence>
<dbReference type="CDD" id="cd20617">
    <property type="entry name" value="CYP1_2-like"/>
    <property type="match status" value="1"/>
</dbReference>
<dbReference type="InterPro" id="IPR036396">
    <property type="entry name" value="Cyt_P450_sf"/>
</dbReference>
<dbReference type="GO" id="GO:0005506">
    <property type="term" value="F:iron ion binding"/>
    <property type="evidence" value="ECO:0007669"/>
    <property type="project" value="InterPro"/>
</dbReference>
<evidence type="ECO:0000256" key="3">
    <source>
        <dbReference type="ARBA" id="ARBA00022723"/>
    </source>
</evidence>
<dbReference type="WBParaSite" id="PSU_v2.g2242.t1">
    <property type="protein sequence ID" value="PSU_v2.g2242.t1"/>
    <property type="gene ID" value="PSU_v2.g2242"/>
</dbReference>
<keyword evidence="9" id="KW-1185">Reference proteome</keyword>
<dbReference type="InterPro" id="IPR017972">
    <property type="entry name" value="Cyt_P450_CS"/>
</dbReference>
<evidence type="ECO:0000256" key="6">
    <source>
        <dbReference type="ARBA" id="ARBA00023033"/>
    </source>
</evidence>
<reference evidence="10" key="1">
    <citation type="submission" date="2022-11" db="UniProtKB">
        <authorList>
            <consortium name="WormBaseParasite"/>
        </authorList>
    </citation>
    <scope>IDENTIFICATION</scope>
</reference>
<dbReference type="Gene3D" id="1.10.630.10">
    <property type="entry name" value="Cytochrome P450"/>
    <property type="match status" value="1"/>
</dbReference>
<keyword evidence="4 8" id="KW-0560">Oxidoreductase</keyword>
<evidence type="ECO:0000256" key="7">
    <source>
        <dbReference type="PIRSR" id="PIRSR602401-1"/>
    </source>
</evidence>
<organism evidence="9 10">
    <name type="scientific">Panagrolaimus superbus</name>
    <dbReference type="NCBI Taxonomy" id="310955"/>
    <lineage>
        <taxon>Eukaryota</taxon>
        <taxon>Metazoa</taxon>
        <taxon>Ecdysozoa</taxon>
        <taxon>Nematoda</taxon>
        <taxon>Chromadorea</taxon>
        <taxon>Rhabditida</taxon>
        <taxon>Tylenchina</taxon>
        <taxon>Panagrolaimomorpha</taxon>
        <taxon>Panagrolaimoidea</taxon>
        <taxon>Panagrolaimidae</taxon>
        <taxon>Panagrolaimus</taxon>
    </lineage>
</organism>
<comment type="similarity">
    <text evidence="2 8">Belongs to the cytochrome P450 family.</text>
</comment>
<dbReference type="Pfam" id="PF00067">
    <property type="entry name" value="p450"/>
    <property type="match status" value="1"/>
</dbReference>
<keyword evidence="5 7" id="KW-0408">Iron</keyword>
<feature type="binding site" description="axial binding residue" evidence="7">
    <location>
        <position position="442"/>
    </location>
    <ligand>
        <name>heme</name>
        <dbReference type="ChEBI" id="CHEBI:30413"/>
    </ligand>
    <ligandPart>
        <name>Fe</name>
        <dbReference type="ChEBI" id="CHEBI:18248"/>
    </ligandPart>
</feature>
<accession>A0A914YQD9</accession>
<evidence type="ECO:0000256" key="1">
    <source>
        <dbReference type="ARBA" id="ARBA00001971"/>
    </source>
</evidence>
<protein>
    <submittedName>
        <fullName evidence="10">Cytochrome P450</fullName>
    </submittedName>
</protein>
<keyword evidence="3 7" id="KW-0479">Metal-binding</keyword>
<dbReference type="GO" id="GO:0006805">
    <property type="term" value="P:xenobiotic metabolic process"/>
    <property type="evidence" value="ECO:0007669"/>
    <property type="project" value="TreeGrafter"/>
</dbReference>
<evidence type="ECO:0000256" key="5">
    <source>
        <dbReference type="ARBA" id="ARBA00023004"/>
    </source>
</evidence>
<dbReference type="PRINTS" id="PR00463">
    <property type="entry name" value="EP450I"/>
</dbReference>
<evidence type="ECO:0000313" key="9">
    <source>
        <dbReference type="Proteomes" id="UP000887577"/>
    </source>
</evidence>
<dbReference type="GO" id="GO:0006082">
    <property type="term" value="P:organic acid metabolic process"/>
    <property type="evidence" value="ECO:0007669"/>
    <property type="project" value="TreeGrafter"/>
</dbReference>
<name>A0A914YQD9_9BILA</name>
<dbReference type="InterPro" id="IPR002401">
    <property type="entry name" value="Cyt_P450_E_grp-I"/>
</dbReference>
<dbReference type="PRINTS" id="PR00385">
    <property type="entry name" value="P450"/>
</dbReference>
<keyword evidence="7 8" id="KW-0349">Heme</keyword>
<dbReference type="InterPro" id="IPR050182">
    <property type="entry name" value="Cytochrome_P450_fam2"/>
</dbReference>
<evidence type="ECO:0000313" key="10">
    <source>
        <dbReference type="WBParaSite" id="PSU_v2.g2242.t1"/>
    </source>
</evidence>
<dbReference type="FunFam" id="1.10.630.10:FF:000036">
    <property type="entry name" value="CYtochrome P450 family"/>
    <property type="match status" value="1"/>
</dbReference>
<dbReference type="PANTHER" id="PTHR24300">
    <property type="entry name" value="CYTOCHROME P450 508A4-RELATED"/>
    <property type="match status" value="1"/>
</dbReference>
<comment type="cofactor">
    <cofactor evidence="1 7">
        <name>heme</name>
        <dbReference type="ChEBI" id="CHEBI:30413"/>
    </cofactor>
</comment>
<evidence type="ECO:0000256" key="2">
    <source>
        <dbReference type="ARBA" id="ARBA00010617"/>
    </source>
</evidence>
<dbReference type="GO" id="GO:0005737">
    <property type="term" value="C:cytoplasm"/>
    <property type="evidence" value="ECO:0007669"/>
    <property type="project" value="TreeGrafter"/>
</dbReference>
<dbReference type="Proteomes" id="UP000887577">
    <property type="component" value="Unplaced"/>
</dbReference>
<dbReference type="PANTHER" id="PTHR24300:SF375">
    <property type="entry name" value="CYTOCHROME P450 FAMILY"/>
    <property type="match status" value="1"/>
</dbReference>
<sequence>MWQILFLIVILWGFHNFYWKRRNYPSGPPPLPLIGNLLSLKGNNGEKAMYEWKKKYGDFFTVWFGENPVVLIGDAATMYETFVKDGEAYAGRPKMSHSFNGERNLGIAGIDGPLWREQRRFALQILRNFGLGRNLMQERVLHEVVEMIDHVKEEIKIGIEKVDMMAILDICVGSIINSLTFGHSFDKKNTESFYKLKVLAGQVIENFLDPLWKICLWNPNVMKYIPPFDKVYKRVEKTETSLNEIFNEKIKNHKKKIDFEADEDSRDFAEAFLRHQYKLNKDGVKDHNYSDKQLVDSALSLWIAGQETTSSSLAWLVLFMMEHQDIQKKAQEELDKHVGSDRLVTLDDKINLNYVNAIVAETLRFSNLSSVNVFHRTTKEVKIHGYTFPENTMITYQIPFVLNDSRYFSDEKSFKPERFLDKEGKFFWPQELMVFGLGKRACLGEGLAKLELYLFAANILNQFKLNHPKDKKAELTRIIDLVTHPIPYKTFVENRY</sequence>
<keyword evidence="6 8" id="KW-0503">Monooxygenase</keyword>
<proteinExistence type="inferred from homology"/>
<dbReference type="GO" id="GO:0020037">
    <property type="term" value="F:heme binding"/>
    <property type="evidence" value="ECO:0007669"/>
    <property type="project" value="InterPro"/>
</dbReference>
<dbReference type="SUPFAM" id="SSF48264">
    <property type="entry name" value="Cytochrome P450"/>
    <property type="match status" value="1"/>
</dbReference>
<evidence type="ECO:0000256" key="8">
    <source>
        <dbReference type="RuleBase" id="RU000461"/>
    </source>
</evidence>
<dbReference type="PROSITE" id="PS00086">
    <property type="entry name" value="CYTOCHROME_P450"/>
    <property type="match status" value="1"/>
</dbReference>
<dbReference type="GO" id="GO:0016712">
    <property type="term" value="F:oxidoreductase activity, acting on paired donors, with incorporation or reduction of molecular oxygen, reduced flavin or flavoprotein as one donor, and incorporation of one atom of oxygen"/>
    <property type="evidence" value="ECO:0007669"/>
    <property type="project" value="TreeGrafter"/>
</dbReference>
<dbReference type="AlphaFoldDB" id="A0A914YQD9"/>